<feature type="region of interest" description="Disordered" evidence="1">
    <location>
        <begin position="1"/>
        <end position="33"/>
    </location>
</feature>
<dbReference type="eggNOG" id="KOG0389">
    <property type="taxonomic scope" value="Eukaryota"/>
</dbReference>
<protein>
    <submittedName>
        <fullName evidence="2">Uncharacterized protein</fullName>
    </submittedName>
</protein>
<sequence length="184" mass="20107">MEDRIPDTPIRNMAAARRALNVDPDPVSDTRETLEHDTVATVPINGEHSILAPTQPTQLLTQPTQIIQPPNRLKASPQRESVVQVAGSSPLGPSVSGTNRNFSASIAPPGTHFRPPAFSTGPVRRTPVIDLSEDDGPTYCGGSSDDDFSTHRETLWPNFVKLLLQRSIVQMAIKAKNDPQRMRI</sequence>
<evidence type="ECO:0000313" key="2">
    <source>
        <dbReference type="EMBL" id="EFR03643.1"/>
    </source>
</evidence>
<dbReference type="VEuPathDB" id="FungiDB:MGYG_06637"/>
<evidence type="ECO:0000313" key="3">
    <source>
        <dbReference type="Proteomes" id="UP000002669"/>
    </source>
</evidence>
<dbReference type="HOGENOM" id="CLU_1467828_0_0_1"/>
<evidence type="ECO:0000256" key="1">
    <source>
        <dbReference type="SAM" id="MobiDB-lite"/>
    </source>
</evidence>
<dbReference type="OrthoDB" id="10679309at2759"/>
<accession>E4V0S8</accession>
<dbReference type="InParanoid" id="E4V0S8"/>
<dbReference type="AlphaFoldDB" id="E4V0S8"/>
<dbReference type="EMBL" id="DS989827">
    <property type="protein sequence ID" value="EFR03643.1"/>
    <property type="molecule type" value="Genomic_DNA"/>
</dbReference>
<dbReference type="STRING" id="535722.E4V0S8"/>
<organism evidence="3">
    <name type="scientific">Arthroderma gypseum (strain ATCC MYA-4604 / CBS 118893)</name>
    <name type="common">Microsporum gypseum</name>
    <dbReference type="NCBI Taxonomy" id="535722"/>
    <lineage>
        <taxon>Eukaryota</taxon>
        <taxon>Fungi</taxon>
        <taxon>Dikarya</taxon>
        <taxon>Ascomycota</taxon>
        <taxon>Pezizomycotina</taxon>
        <taxon>Eurotiomycetes</taxon>
        <taxon>Eurotiomycetidae</taxon>
        <taxon>Onygenales</taxon>
        <taxon>Arthrodermataceae</taxon>
        <taxon>Nannizzia</taxon>
    </lineage>
</organism>
<name>E4V0S8_ARTGP</name>
<gene>
    <name evidence="2" type="ORF">MGYG_06637</name>
</gene>
<dbReference type="GeneID" id="10025892"/>
<keyword evidence="3" id="KW-1185">Reference proteome</keyword>
<dbReference type="RefSeq" id="XP_003170651.1">
    <property type="nucleotide sequence ID" value="XM_003170603.1"/>
</dbReference>
<dbReference type="Proteomes" id="UP000002669">
    <property type="component" value="Unassembled WGS sequence"/>
</dbReference>
<reference evidence="3" key="1">
    <citation type="journal article" date="2012" name="MBio">
        <title>Comparative genome analysis of Trichophyton rubrum and related dermatophytes reveals candidate genes involved in infection.</title>
        <authorList>
            <person name="Martinez D.A."/>
            <person name="Oliver B.G."/>
            <person name="Graeser Y."/>
            <person name="Goldberg J.M."/>
            <person name="Li W."/>
            <person name="Martinez-Rossi N.M."/>
            <person name="Monod M."/>
            <person name="Shelest E."/>
            <person name="Barton R.C."/>
            <person name="Birch E."/>
            <person name="Brakhage A.A."/>
            <person name="Chen Z."/>
            <person name="Gurr S.J."/>
            <person name="Heiman D."/>
            <person name="Heitman J."/>
            <person name="Kosti I."/>
            <person name="Rossi A."/>
            <person name="Saif S."/>
            <person name="Samalova M."/>
            <person name="Saunders C.W."/>
            <person name="Shea T."/>
            <person name="Summerbell R.C."/>
            <person name="Xu J."/>
            <person name="Young S."/>
            <person name="Zeng Q."/>
            <person name="Birren B.W."/>
            <person name="Cuomo C.A."/>
            <person name="White T.C."/>
        </authorList>
    </citation>
    <scope>NUCLEOTIDE SEQUENCE [LARGE SCALE GENOMIC DNA]</scope>
    <source>
        <strain evidence="3">ATCC MYA-4604 / CBS 118893</strain>
    </source>
</reference>
<proteinExistence type="predicted"/>